<accession>A0A495MKS7</accession>
<evidence type="ECO:0008006" key="3">
    <source>
        <dbReference type="Google" id="ProtNLM"/>
    </source>
</evidence>
<sequence length="442" mass="48762">MKTRIISVAVFLAGCYISVGIINNRSIVENDKTPETKKLASLPEGKEEEEKPCVFMTVMGEQPSDGFAKVKRDTKIDDKIVQGELWLIKAQNKDGGWGAGSHARQNVMDPHAVSSDPATTAMTAMALYRCGYNLESGKYSETLRKSLNYLLSEIEKTKNNPNFITEVRGTQIQSKLGENIDAVLTLQFLNQVYPLLKEKTLKTQVKEAIQICVNKIEKSYDENGKVKGAGWAGVLQSSFASSSLENAAKNKDVKVDSDKLKKSREYQKSNYNAESESVKTEDGAGVMLYAVSSSVRGSAKESQEAKAIINKAKSEGKLDRNAVLNKENLKKAGVSEEQAEVYDVADKVYKSAKVKAMDKNVISGFGNNGGEEFLSFLQTGESMIVNQDDEWKKWYDDVSGRIISIQNNDGSWNGHHCITSPVFCTAACLMILTIENDIKNLQ</sequence>
<dbReference type="RefSeq" id="WP_121375868.1">
    <property type="nucleotide sequence ID" value="NZ_RBLC01000001.1"/>
</dbReference>
<keyword evidence="2" id="KW-1185">Reference proteome</keyword>
<comment type="caution">
    <text evidence="1">The sequence shown here is derived from an EMBL/GenBank/DDBJ whole genome shotgun (WGS) entry which is preliminary data.</text>
</comment>
<proteinExistence type="predicted"/>
<name>A0A495MKS7_9FLAO</name>
<dbReference type="Proteomes" id="UP000277579">
    <property type="component" value="Unassembled WGS sequence"/>
</dbReference>
<gene>
    <name evidence="1" type="ORF">CLV94_1619</name>
</gene>
<dbReference type="OrthoDB" id="1408612at2"/>
<evidence type="ECO:0000313" key="1">
    <source>
        <dbReference type="EMBL" id="RKS26556.1"/>
    </source>
</evidence>
<reference evidence="1 2" key="1">
    <citation type="submission" date="2018-10" db="EMBL/GenBank/DDBJ databases">
        <title>Genomic Encyclopedia of Archaeal and Bacterial Type Strains, Phase II (KMG-II): from individual species to whole genera.</title>
        <authorList>
            <person name="Goeker M."/>
        </authorList>
    </citation>
    <scope>NUCLEOTIDE SEQUENCE [LARGE SCALE GENOMIC DNA]</scope>
    <source>
        <strain evidence="1 2">DSM 29537</strain>
    </source>
</reference>
<dbReference type="EMBL" id="RBLC01000001">
    <property type="protein sequence ID" value="RKS26556.1"/>
    <property type="molecule type" value="Genomic_DNA"/>
</dbReference>
<dbReference type="PROSITE" id="PS51257">
    <property type="entry name" value="PROKAR_LIPOPROTEIN"/>
    <property type="match status" value="1"/>
</dbReference>
<dbReference type="InterPro" id="IPR008930">
    <property type="entry name" value="Terpenoid_cyclase/PrenylTrfase"/>
</dbReference>
<dbReference type="Gene3D" id="1.50.10.20">
    <property type="match status" value="1"/>
</dbReference>
<organism evidence="1 2">
    <name type="scientific">Flavobacterium endophyticum</name>
    <dbReference type="NCBI Taxonomy" id="1540163"/>
    <lineage>
        <taxon>Bacteria</taxon>
        <taxon>Pseudomonadati</taxon>
        <taxon>Bacteroidota</taxon>
        <taxon>Flavobacteriia</taxon>
        <taxon>Flavobacteriales</taxon>
        <taxon>Flavobacteriaceae</taxon>
        <taxon>Flavobacterium</taxon>
    </lineage>
</organism>
<dbReference type="SUPFAM" id="SSF48239">
    <property type="entry name" value="Terpenoid cyclases/Protein prenyltransferases"/>
    <property type="match status" value="1"/>
</dbReference>
<evidence type="ECO:0000313" key="2">
    <source>
        <dbReference type="Proteomes" id="UP000277579"/>
    </source>
</evidence>
<protein>
    <recommendedName>
        <fullName evidence="3">Squalene cyclase C-terminal domain-containing protein</fullName>
    </recommendedName>
</protein>
<dbReference type="AlphaFoldDB" id="A0A495MKS7"/>